<name>A0A3A3G284_9BURK</name>
<accession>A0A3A3G284</accession>
<dbReference type="InterPro" id="IPR006304">
    <property type="entry name" value="T3SS_SpaR/YscT"/>
</dbReference>
<evidence type="ECO:0000313" key="8">
    <source>
        <dbReference type="EMBL" id="RJF92173.1"/>
    </source>
</evidence>
<dbReference type="PANTHER" id="PTHR30065:SF1">
    <property type="entry name" value="SURFACE PRESENTATION OF ANTIGENS PROTEIN SPAR"/>
    <property type="match status" value="1"/>
</dbReference>
<evidence type="ECO:0000256" key="5">
    <source>
        <dbReference type="ARBA" id="ARBA00022989"/>
    </source>
</evidence>
<evidence type="ECO:0000313" key="9">
    <source>
        <dbReference type="Proteomes" id="UP000265955"/>
    </source>
</evidence>
<evidence type="ECO:0000256" key="6">
    <source>
        <dbReference type="ARBA" id="ARBA00023136"/>
    </source>
</evidence>
<keyword evidence="3 7" id="KW-1003">Cell membrane</keyword>
<feature type="transmembrane region" description="Helical" evidence="7">
    <location>
        <begin position="102"/>
        <end position="125"/>
    </location>
</feature>
<dbReference type="PRINTS" id="PR00953">
    <property type="entry name" value="TYPE3IMRPROT"/>
</dbReference>
<evidence type="ECO:0000256" key="1">
    <source>
        <dbReference type="ARBA" id="ARBA00004651"/>
    </source>
</evidence>
<dbReference type="AlphaFoldDB" id="A0A3A3G284"/>
<proteinExistence type="inferred from homology"/>
<dbReference type="GO" id="GO:0005886">
    <property type="term" value="C:plasma membrane"/>
    <property type="evidence" value="ECO:0007669"/>
    <property type="project" value="UniProtKB-SubCell"/>
</dbReference>
<evidence type="ECO:0000256" key="4">
    <source>
        <dbReference type="ARBA" id="ARBA00022692"/>
    </source>
</evidence>
<feature type="transmembrane region" description="Helical" evidence="7">
    <location>
        <begin position="35"/>
        <end position="55"/>
    </location>
</feature>
<keyword evidence="4 7" id="KW-0812">Transmembrane</keyword>
<gene>
    <name evidence="8" type="ORF">D3871_26385</name>
</gene>
<protein>
    <submittedName>
        <fullName evidence="8">EscT/YscT/HrcT family type III secretion system export apparatus protein</fullName>
    </submittedName>
</protein>
<feature type="transmembrane region" description="Helical" evidence="7">
    <location>
        <begin position="67"/>
        <end position="96"/>
    </location>
</feature>
<feature type="transmembrane region" description="Helical" evidence="7">
    <location>
        <begin position="207"/>
        <end position="232"/>
    </location>
</feature>
<comment type="caution">
    <text evidence="8">The sequence shown here is derived from an EMBL/GenBank/DDBJ whole genome shotgun (WGS) entry which is preliminary data.</text>
</comment>
<evidence type="ECO:0000256" key="3">
    <source>
        <dbReference type="ARBA" id="ARBA00022475"/>
    </source>
</evidence>
<feature type="transmembrane region" description="Helical" evidence="7">
    <location>
        <begin position="168"/>
        <end position="186"/>
    </location>
</feature>
<dbReference type="EMBL" id="QYUO01000003">
    <property type="protein sequence ID" value="RJF92173.1"/>
    <property type="molecule type" value="Genomic_DNA"/>
</dbReference>
<dbReference type="Proteomes" id="UP000265955">
    <property type="component" value="Unassembled WGS sequence"/>
</dbReference>
<dbReference type="NCBIfam" id="TIGR01401">
    <property type="entry name" value="fliR_like_III"/>
    <property type="match status" value="1"/>
</dbReference>
<comment type="similarity">
    <text evidence="2 7">Belongs to the FliR/MopE/SpaR family.</text>
</comment>
<reference evidence="9" key="1">
    <citation type="submission" date="2018-09" db="EMBL/GenBank/DDBJ databases">
        <authorList>
            <person name="Zhu H."/>
        </authorList>
    </citation>
    <scope>NUCLEOTIDE SEQUENCE [LARGE SCALE GENOMIC DNA]</scope>
    <source>
        <strain evidence="9">K1R23-30</strain>
    </source>
</reference>
<organism evidence="8 9">
    <name type="scientific">Noviherbaspirillum saxi</name>
    <dbReference type="NCBI Taxonomy" id="2320863"/>
    <lineage>
        <taxon>Bacteria</taxon>
        <taxon>Pseudomonadati</taxon>
        <taxon>Pseudomonadota</taxon>
        <taxon>Betaproteobacteria</taxon>
        <taxon>Burkholderiales</taxon>
        <taxon>Oxalobacteraceae</taxon>
        <taxon>Noviherbaspirillum</taxon>
    </lineage>
</organism>
<evidence type="ECO:0000256" key="2">
    <source>
        <dbReference type="ARBA" id="ARBA00009772"/>
    </source>
</evidence>
<sequence>MGGASYCTPSSILTCDGKGACMIGVAHIGEIRDGLLAVALALPRMLVCMLLIPVFSSSTLNRTLRIAVAIGFTLPVSFGIAHSSLSVAGPVMIVALILKEAFVGLVLGTALAAPFWAMDSVGAFIDIQRGANTGQQLTPFSQQDASLIGSALQQALIAFLAVTGGLSALYQLLLGSYAAWPVLVLIPDFSGLSIERMIDGFAELCRLSFLYAVPILAVLILVDFCFALVGLFATQLQVYFAAMPVKSIVGIFVLLLYVGILLEHGHQYFSRMIESQSTLFENIVRR</sequence>
<evidence type="ECO:0000256" key="7">
    <source>
        <dbReference type="RuleBase" id="RU362072"/>
    </source>
</evidence>
<keyword evidence="9" id="KW-1185">Reference proteome</keyword>
<keyword evidence="5 7" id="KW-1133">Transmembrane helix</keyword>
<dbReference type="InterPro" id="IPR002010">
    <property type="entry name" value="T3SS_IM_R"/>
</dbReference>
<dbReference type="Pfam" id="PF01311">
    <property type="entry name" value="Bac_export_1"/>
    <property type="match status" value="1"/>
</dbReference>
<keyword evidence="6 7" id="KW-0472">Membrane</keyword>
<dbReference type="PANTHER" id="PTHR30065">
    <property type="entry name" value="FLAGELLAR BIOSYNTHETIC PROTEIN FLIR"/>
    <property type="match status" value="1"/>
</dbReference>
<comment type="subcellular location">
    <subcellularLocation>
        <location evidence="1 7">Cell membrane</location>
        <topology evidence="1 7">Multi-pass membrane protein</topology>
    </subcellularLocation>
</comment>
<feature type="transmembrane region" description="Helical" evidence="7">
    <location>
        <begin position="145"/>
        <end position="162"/>
    </location>
</feature>
<feature type="transmembrane region" description="Helical" evidence="7">
    <location>
        <begin position="238"/>
        <end position="262"/>
    </location>
</feature>
<dbReference type="GO" id="GO:0006605">
    <property type="term" value="P:protein targeting"/>
    <property type="evidence" value="ECO:0007669"/>
    <property type="project" value="UniProtKB-UniRule"/>
</dbReference>